<gene>
    <name evidence="3" type="ORF">GCM10008939_30110</name>
</gene>
<feature type="domain" description="Transcription regulator PadR C-terminal" evidence="2">
    <location>
        <begin position="111"/>
        <end position="184"/>
    </location>
</feature>
<dbReference type="Pfam" id="PF10400">
    <property type="entry name" value="Vir_act_alpha_C"/>
    <property type="match status" value="1"/>
</dbReference>
<dbReference type="Gene3D" id="6.10.140.190">
    <property type="match status" value="1"/>
</dbReference>
<dbReference type="PANTHER" id="PTHR43252:SF2">
    <property type="entry name" value="TRANSCRIPTION REGULATOR, PADR-LIKE FAMILY"/>
    <property type="match status" value="1"/>
</dbReference>
<organism evidence="3 4">
    <name type="scientific">Deinococcus aquiradiocola</name>
    <dbReference type="NCBI Taxonomy" id="393059"/>
    <lineage>
        <taxon>Bacteria</taxon>
        <taxon>Thermotogati</taxon>
        <taxon>Deinococcota</taxon>
        <taxon>Deinococci</taxon>
        <taxon>Deinococcales</taxon>
        <taxon>Deinococcaceae</taxon>
        <taxon>Deinococcus</taxon>
    </lineage>
</organism>
<evidence type="ECO:0000313" key="3">
    <source>
        <dbReference type="EMBL" id="GGJ84197.1"/>
    </source>
</evidence>
<proteinExistence type="predicted"/>
<dbReference type="PANTHER" id="PTHR43252">
    <property type="entry name" value="TRANSCRIPTIONAL REGULATOR YQJI"/>
    <property type="match status" value="1"/>
</dbReference>
<feature type="domain" description="Transcription regulator PadR N-terminal" evidence="1">
    <location>
        <begin position="26"/>
        <end position="98"/>
    </location>
</feature>
<reference evidence="3" key="2">
    <citation type="submission" date="2020-09" db="EMBL/GenBank/DDBJ databases">
        <authorList>
            <person name="Sun Q."/>
            <person name="Ohkuma M."/>
        </authorList>
    </citation>
    <scope>NUCLEOTIDE SEQUENCE</scope>
    <source>
        <strain evidence="3">JCM 14371</strain>
    </source>
</reference>
<evidence type="ECO:0000313" key="4">
    <source>
        <dbReference type="Proteomes" id="UP000635726"/>
    </source>
</evidence>
<accession>A0A917PMU0</accession>
<dbReference type="AlphaFoldDB" id="A0A917PMU0"/>
<comment type="caution">
    <text evidence="3">The sequence shown here is derived from an EMBL/GenBank/DDBJ whole genome shotgun (WGS) entry which is preliminary data.</text>
</comment>
<dbReference type="SUPFAM" id="SSF46785">
    <property type="entry name" value="Winged helix' DNA-binding domain"/>
    <property type="match status" value="1"/>
</dbReference>
<evidence type="ECO:0008006" key="5">
    <source>
        <dbReference type="Google" id="ProtNLM"/>
    </source>
</evidence>
<dbReference type="Gene3D" id="1.10.10.10">
    <property type="entry name" value="Winged helix-like DNA-binding domain superfamily/Winged helix DNA-binding domain"/>
    <property type="match status" value="1"/>
</dbReference>
<dbReference type="EMBL" id="BMOE01000012">
    <property type="protein sequence ID" value="GGJ84197.1"/>
    <property type="molecule type" value="Genomic_DNA"/>
</dbReference>
<name>A0A917PMU0_9DEIO</name>
<dbReference type="InterPro" id="IPR018309">
    <property type="entry name" value="Tscrpt_reg_PadR_C"/>
</dbReference>
<reference evidence="3" key="1">
    <citation type="journal article" date="2014" name="Int. J. Syst. Evol. Microbiol.">
        <title>Complete genome sequence of Corynebacterium casei LMG S-19264T (=DSM 44701T), isolated from a smear-ripened cheese.</title>
        <authorList>
            <consortium name="US DOE Joint Genome Institute (JGI-PGF)"/>
            <person name="Walter F."/>
            <person name="Albersmeier A."/>
            <person name="Kalinowski J."/>
            <person name="Ruckert C."/>
        </authorList>
    </citation>
    <scope>NUCLEOTIDE SEQUENCE</scope>
    <source>
        <strain evidence="3">JCM 14371</strain>
    </source>
</reference>
<evidence type="ECO:0000259" key="2">
    <source>
        <dbReference type="Pfam" id="PF10400"/>
    </source>
</evidence>
<sequence length="195" mass="21270">MYTPCVTAASPAPPPEPALGPSAYIVLGLLAQNGPGTSYDLKRWADESVGFFWTFPRSQLYAEPQRLSALGLLQEAQEDGGRRRRTYHVTPAGLVALRAWLAQPADFPELRDLGLLKLFFSAHGEAHAVTALAAEQLALHRARLAEYERLHAHLTSCLPGPEQVQPLRMGLLYERASIAFWTEVQDGSAAPATPS</sequence>
<dbReference type="InterPro" id="IPR036388">
    <property type="entry name" value="WH-like_DNA-bd_sf"/>
</dbReference>
<dbReference type="Pfam" id="PF03551">
    <property type="entry name" value="PadR"/>
    <property type="match status" value="1"/>
</dbReference>
<dbReference type="InterPro" id="IPR036390">
    <property type="entry name" value="WH_DNA-bd_sf"/>
</dbReference>
<evidence type="ECO:0000259" key="1">
    <source>
        <dbReference type="Pfam" id="PF03551"/>
    </source>
</evidence>
<dbReference type="InterPro" id="IPR005149">
    <property type="entry name" value="Tscrpt_reg_PadR_N"/>
</dbReference>
<keyword evidence="4" id="KW-1185">Reference proteome</keyword>
<dbReference type="Proteomes" id="UP000635726">
    <property type="component" value="Unassembled WGS sequence"/>
</dbReference>
<protein>
    <recommendedName>
        <fullName evidence="5">PadR family transcriptional regulator</fullName>
    </recommendedName>
</protein>